<keyword evidence="3" id="KW-1003">Cell membrane</keyword>
<organism evidence="11 12">
    <name type="scientific">Chelativorans composti</name>
    <dbReference type="NCBI Taxonomy" id="768533"/>
    <lineage>
        <taxon>Bacteria</taxon>
        <taxon>Pseudomonadati</taxon>
        <taxon>Pseudomonadota</taxon>
        <taxon>Alphaproteobacteria</taxon>
        <taxon>Hyphomicrobiales</taxon>
        <taxon>Phyllobacteriaceae</taxon>
        <taxon>Chelativorans</taxon>
    </lineage>
</organism>
<dbReference type="PANTHER" id="PTHR35011">
    <property type="entry name" value="2,3-DIKETO-L-GULONATE TRAP TRANSPORTER SMALL PERMEASE PROTEIN YIAM"/>
    <property type="match status" value="1"/>
</dbReference>
<accession>A0ABW5DEU5</accession>
<keyword evidence="5 9" id="KW-0812">Transmembrane</keyword>
<keyword evidence="6 9" id="KW-1133">Transmembrane helix</keyword>
<dbReference type="Proteomes" id="UP001597373">
    <property type="component" value="Unassembled WGS sequence"/>
</dbReference>
<feature type="transmembrane region" description="Helical" evidence="9">
    <location>
        <begin position="139"/>
        <end position="161"/>
    </location>
</feature>
<comment type="similarity">
    <text evidence="8 9">Belongs to the TRAP transporter small permease family.</text>
</comment>
<evidence type="ECO:0000256" key="7">
    <source>
        <dbReference type="ARBA" id="ARBA00023136"/>
    </source>
</evidence>
<keyword evidence="7 9" id="KW-0472">Membrane</keyword>
<feature type="transmembrane region" description="Helical" evidence="9">
    <location>
        <begin position="21"/>
        <end position="39"/>
    </location>
</feature>
<evidence type="ECO:0000313" key="11">
    <source>
        <dbReference type="EMBL" id="MFD2258541.1"/>
    </source>
</evidence>
<evidence type="ECO:0000256" key="1">
    <source>
        <dbReference type="ARBA" id="ARBA00004429"/>
    </source>
</evidence>
<dbReference type="PANTHER" id="PTHR35011:SF10">
    <property type="entry name" value="TRAP TRANSPORTER SMALL PERMEASE PROTEIN"/>
    <property type="match status" value="1"/>
</dbReference>
<feature type="domain" description="Tripartite ATP-independent periplasmic transporters DctQ component" evidence="10">
    <location>
        <begin position="35"/>
        <end position="167"/>
    </location>
</feature>
<dbReference type="InterPro" id="IPR055348">
    <property type="entry name" value="DctQ"/>
</dbReference>
<keyword evidence="12" id="KW-1185">Reference proteome</keyword>
<evidence type="ECO:0000256" key="6">
    <source>
        <dbReference type="ARBA" id="ARBA00022989"/>
    </source>
</evidence>
<sequence length="250" mass="27459">MIRQSVGGSRAGLSRGLELMDLCLMVVAAAAIGAIMIIVTPDATLRYTMNAPLSWSYDLIGLYLMVAVFFLTLPDTLNHHAHIAVDLFQRLIPFRWCHLFLGIGYAMSTWVMVLITWGGLRRLDTAIARGEHIAALIPWPTWVAYLLVVVGSAALVIRCVYRVYGHLASAITGRLLVDMPPVADESGGGGGHLTYASHVRSVAAGLPARHRPAGRLRHGRLRRDWPLSLRGHADTVRHSGYNAAHNRQFL</sequence>
<evidence type="ECO:0000256" key="4">
    <source>
        <dbReference type="ARBA" id="ARBA00022519"/>
    </source>
</evidence>
<feature type="transmembrane region" description="Helical" evidence="9">
    <location>
        <begin position="98"/>
        <end position="119"/>
    </location>
</feature>
<reference evidence="12" key="1">
    <citation type="journal article" date="2019" name="Int. J. Syst. Evol. Microbiol.">
        <title>The Global Catalogue of Microorganisms (GCM) 10K type strain sequencing project: providing services to taxonomists for standard genome sequencing and annotation.</title>
        <authorList>
            <consortium name="The Broad Institute Genomics Platform"/>
            <consortium name="The Broad Institute Genome Sequencing Center for Infectious Disease"/>
            <person name="Wu L."/>
            <person name="Ma J."/>
        </authorList>
    </citation>
    <scope>NUCLEOTIDE SEQUENCE [LARGE SCALE GENOMIC DNA]</scope>
    <source>
        <strain evidence="12">KCTC 23707</strain>
    </source>
</reference>
<feature type="transmembrane region" description="Helical" evidence="9">
    <location>
        <begin position="59"/>
        <end position="77"/>
    </location>
</feature>
<evidence type="ECO:0000256" key="9">
    <source>
        <dbReference type="RuleBase" id="RU369079"/>
    </source>
</evidence>
<comment type="subunit">
    <text evidence="9">The complex comprises the extracytoplasmic solute receptor protein and the two transmembrane proteins.</text>
</comment>
<evidence type="ECO:0000313" key="12">
    <source>
        <dbReference type="Proteomes" id="UP001597373"/>
    </source>
</evidence>
<comment type="caution">
    <text evidence="11">The sequence shown here is derived from an EMBL/GenBank/DDBJ whole genome shotgun (WGS) entry which is preliminary data.</text>
</comment>
<comment type="function">
    <text evidence="9">Part of the tripartite ATP-independent periplasmic (TRAP) transport system.</text>
</comment>
<evidence type="ECO:0000259" key="10">
    <source>
        <dbReference type="Pfam" id="PF04290"/>
    </source>
</evidence>
<dbReference type="RefSeq" id="WP_345098466.1">
    <property type="nucleotide sequence ID" value="NZ_BAABGS010000016.1"/>
</dbReference>
<evidence type="ECO:0000256" key="5">
    <source>
        <dbReference type="ARBA" id="ARBA00022692"/>
    </source>
</evidence>
<dbReference type="InterPro" id="IPR007387">
    <property type="entry name" value="TRAP_DctQ"/>
</dbReference>
<evidence type="ECO:0000256" key="3">
    <source>
        <dbReference type="ARBA" id="ARBA00022475"/>
    </source>
</evidence>
<evidence type="ECO:0000256" key="2">
    <source>
        <dbReference type="ARBA" id="ARBA00022448"/>
    </source>
</evidence>
<name>A0ABW5DEU5_9HYPH</name>
<protein>
    <recommendedName>
        <fullName evidence="9">TRAP transporter small permease protein</fullName>
    </recommendedName>
</protein>
<gene>
    <name evidence="11" type="ORF">ACFSMZ_01990</name>
</gene>
<keyword evidence="2 9" id="KW-0813">Transport</keyword>
<comment type="subcellular location">
    <subcellularLocation>
        <location evidence="1 9">Cell inner membrane</location>
        <topology evidence="1 9">Multi-pass membrane protein</topology>
    </subcellularLocation>
</comment>
<proteinExistence type="inferred from homology"/>
<dbReference type="Pfam" id="PF04290">
    <property type="entry name" value="DctQ"/>
    <property type="match status" value="1"/>
</dbReference>
<dbReference type="EMBL" id="JBHUIR010000006">
    <property type="protein sequence ID" value="MFD2258541.1"/>
    <property type="molecule type" value="Genomic_DNA"/>
</dbReference>
<keyword evidence="4 9" id="KW-0997">Cell inner membrane</keyword>
<evidence type="ECO:0000256" key="8">
    <source>
        <dbReference type="ARBA" id="ARBA00038436"/>
    </source>
</evidence>